<evidence type="ECO:0000313" key="2">
    <source>
        <dbReference type="EMBL" id="KAJ6640231.1"/>
    </source>
</evidence>
<gene>
    <name evidence="2" type="ORF">Bhyg_12981</name>
</gene>
<dbReference type="InterPro" id="IPR013961">
    <property type="entry name" value="RAI1"/>
</dbReference>
<evidence type="ECO:0000259" key="1">
    <source>
        <dbReference type="Pfam" id="PF08652"/>
    </source>
</evidence>
<dbReference type="Proteomes" id="UP001151699">
    <property type="component" value="Chromosome X"/>
</dbReference>
<evidence type="ECO:0000313" key="3">
    <source>
        <dbReference type="Proteomes" id="UP001151699"/>
    </source>
</evidence>
<proteinExistence type="predicted"/>
<accession>A0A9Q0S1C5</accession>
<sequence>MYWEDTLIWPFNKLSSSPLLDEPLRTPKLLGFFSCNKTSESDVRIQLDASNCLYATWKYSNKHYRLDKDLLTYHGSRHCDENKVIMLKIFGYLRCLITQERFFRSSQYKLFDAEIICHIRILLKLIDAHADPHEKFTFLCTKFLGNIYISQPIGKKKPSCKAERTVFKTVVKSALFADKPDPYAANTKDPFMNRFHGAFKWSFGDSTVMYFSGISGVENVTEITAESPLNRIKVAVVKINSSQPNALTQNSRKIPRWYCHAFLTTSQNIHFVNTDSKTIEAIKTIELDDIRAANEVKWERTLQERFSFVAMFLNQLRNRLTSTNCPYTVFELRLDEDYYSHIQCRVHKGFNRYSFLPQEFINEMSNF</sequence>
<dbReference type="Pfam" id="PF08652">
    <property type="entry name" value="RAI1"/>
    <property type="match status" value="1"/>
</dbReference>
<dbReference type="AlphaFoldDB" id="A0A9Q0S1C5"/>
<dbReference type="OrthoDB" id="5853397at2759"/>
<protein>
    <recommendedName>
        <fullName evidence="1">RAI1-like domain-containing protein</fullName>
    </recommendedName>
</protein>
<reference evidence="2" key="1">
    <citation type="submission" date="2022-07" db="EMBL/GenBank/DDBJ databases">
        <authorList>
            <person name="Trinca V."/>
            <person name="Uliana J.V.C."/>
            <person name="Torres T.T."/>
            <person name="Ward R.J."/>
            <person name="Monesi N."/>
        </authorList>
    </citation>
    <scope>NUCLEOTIDE SEQUENCE</scope>
    <source>
        <strain evidence="2">HSMRA1968</strain>
        <tissue evidence="2">Whole embryos</tissue>
    </source>
</reference>
<dbReference type="EMBL" id="WJQU01000003">
    <property type="protein sequence ID" value="KAJ6640231.1"/>
    <property type="molecule type" value="Genomic_DNA"/>
</dbReference>
<keyword evidence="3" id="KW-1185">Reference proteome</keyword>
<name>A0A9Q0S1C5_9DIPT</name>
<organism evidence="2 3">
    <name type="scientific">Pseudolycoriella hygida</name>
    <dbReference type="NCBI Taxonomy" id="35572"/>
    <lineage>
        <taxon>Eukaryota</taxon>
        <taxon>Metazoa</taxon>
        <taxon>Ecdysozoa</taxon>
        <taxon>Arthropoda</taxon>
        <taxon>Hexapoda</taxon>
        <taxon>Insecta</taxon>
        <taxon>Pterygota</taxon>
        <taxon>Neoptera</taxon>
        <taxon>Endopterygota</taxon>
        <taxon>Diptera</taxon>
        <taxon>Nematocera</taxon>
        <taxon>Sciaroidea</taxon>
        <taxon>Sciaridae</taxon>
        <taxon>Pseudolycoriella</taxon>
    </lineage>
</organism>
<comment type="caution">
    <text evidence="2">The sequence shown here is derived from an EMBL/GenBank/DDBJ whole genome shotgun (WGS) entry which is preliminary data.</text>
</comment>
<feature type="domain" description="RAI1-like" evidence="1">
    <location>
        <begin position="26"/>
        <end position="360"/>
    </location>
</feature>